<sequence>MIIGSQNKECQPYSEWSASLFSYSGVSYTIPAGDSHGDGINNSLSYESDQLENEDQNNNRLVSLQSPKQSSFLAYTYNFIFSLSKNIFSKLIYHRITECSKDFFSGIPLYGTELSIIETVQHLNTDALLSAEDFRRSKGFASIVKIPDKPFT</sequence>
<dbReference type="Proteomes" id="UP000037953">
    <property type="component" value="Unassembled WGS sequence"/>
</dbReference>
<organism evidence="1 2">
    <name type="scientific">Chryseobacterium indologenes</name>
    <name type="common">Flavobacterium indologenes</name>
    <dbReference type="NCBI Taxonomy" id="253"/>
    <lineage>
        <taxon>Bacteria</taxon>
        <taxon>Pseudomonadati</taxon>
        <taxon>Bacteroidota</taxon>
        <taxon>Flavobacteriia</taxon>
        <taxon>Flavobacteriales</taxon>
        <taxon>Weeksellaceae</taxon>
        <taxon>Chryseobacterium group</taxon>
        <taxon>Chryseobacterium</taxon>
    </lineage>
</organism>
<dbReference type="EMBL" id="LJOD01000003">
    <property type="protein sequence ID" value="KPE51820.1"/>
    <property type="molecule type" value="Genomic_DNA"/>
</dbReference>
<comment type="caution">
    <text evidence="1">The sequence shown here is derived from an EMBL/GenBank/DDBJ whole genome shotgun (WGS) entry which is preliminary data.</text>
</comment>
<dbReference type="AlphaFoldDB" id="A0A0N0ZV93"/>
<reference evidence="2" key="2">
    <citation type="submission" date="2015-09" db="EMBL/GenBank/DDBJ databases">
        <title>Draft genome sequence of a multidrug-resistant Chryseobacterium indologenes isolate from Malaysia.</title>
        <authorList>
            <person name="Yu C.Y."/>
            <person name="Ang G.Y."/>
            <person name="Chan K.-G."/>
        </authorList>
    </citation>
    <scope>NUCLEOTIDE SEQUENCE [LARGE SCALE GENOMIC DNA]</scope>
    <source>
        <strain evidence="2">CI_885</strain>
    </source>
</reference>
<name>A0A0N0ZV93_CHRID</name>
<evidence type="ECO:0000313" key="1">
    <source>
        <dbReference type="EMBL" id="KPE51820.1"/>
    </source>
</evidence>
<accession>A0A0N0ZV93</accession>
<dbReference type="PATRIC" id="fig|253.9.peg.2913"/>
<gene>
    <name evidence="1" type="ORF">AOB46_06225</name>
</gene>
<reference evidence="1 2" key="1">
    <citation type="journal article" date="2015" name="Genom Data">
        <title>Draft genome sequence of a multidrug-resistant Chryseobacterium indologenes isolate from Malaysia.</title>
        <authorList>
            <person name="Yu C.Y."/>
            <person name="Ang G.Y."/>
            <person name="Cheng H.J."/>
            <person name="Cheong Y.M."/>
            <person name="Yin W.F."/>
            <person name="Chan K.G."/>
        </authorList>
    </citation>
    <scope>NUCLEOTIDE SEQUENCE [LARGE SCALE GENOMIC DNA]</scope>
    <source>
        <strain evidence="1 2">CI_885</strain>
    </source>
</reference>
<proteinExistence type="predicted"/>
<protein>
    <submittedName>
        <fullName evidence="1">Uncharacterized protein</fullName>
    </submittedName>
</protein>
<evidence type="ECO:0000313" key="2">
    <source>
        <dbReference type="Proteomes" id="UP000037953"/>
    </source>
</evidence>